<keyword evidence="9" id="KW-0865">Zymogen</keyword>
<evidence type="ECO:0000256" key="5">
    <source>
        <dbReference type="ARBA" id="ARBA00022670"/>
    </source>
</evidence>
<dbReference type="GO" id="GO:0005737">
    <property type="term" value="C:cytoplasm"/>
    <property type="evidence" value="ECO:0007669"/>
    <property type="project" value="TreeGrafter"/>
</dbReference>
<keyword evidence="6" id="KW-0888">Threonine protease</keyword>
<sequence>MFKVRDESSELDYERGGELGHLPVENFQFPMPPMGIQPKEFISSHFGPAAKNLQFRKGTTTLAFIYEPATPNDKGGIIIAVDSRASAGEYISSKSVMKILDIGDRMVATMAGGAADCQFWTRIVAKYCNLHELREKTPITVSAASKYFANVLYNYKDHGLSVGSMVCGYDKKGPQIFIVDNAGDRSPMRYVSVGSGSLNAYGILDTNYKPVMTDEEARKLGRRAIMHATYRDAGSGGVCNMVHITADEKVRLPPLDVSKLWYEFAAEVGKDIVYEPHDE</sequence>
<evidence type="ECO:0000313" key="13">
    <source>
        <dbReference type="EMBL" id="PAV66776.1"/>
    </source>
</evidence>
<name>A0A2A2JYC8_9BILA</name>
<dbReference type="GO" id="GO:0005634">
    <property type="term" value="C:nucleus"/>
    <property type="evidence" value="ECO:0007669"/>
    <property type="project" value="UniProtKB-SubCell"/>
</dbReference>
<feature type="active site" description="Nucleophile" evidence="12">
    <location>
        <position position="59"/>
    </location>
</feature>
<evidence type="ECO:0000256" key="6">
    <source>
        <dbReference type="ARBA" id="ARBA00022698"/>
    </source>
</evidence>
<dbReference type="GO" id="GO:0004298">
    <property type="term" value="F:threonine-type endopeptidase activity"/>
    <property type="evidence" value="ECO:0007669"/>
    <property type="project" value="UniProtKB-KW"/>
</dbReference>
<evidence type="ECO:0000256" key="3">
    <source>
        <dbReference type="ARBA" id="ARBA00012039"/>
    </source>
</evidence>
<dbReference type="PRINTS" id="PR00141">
    <property type="entry name" value="PROTEASOME"/>
</dbReference>
<comment type="catalytic activity">
    <reaction evidence="1">
        <text>Cleavage of peptide bonds with very broad specificity.</text>
        <dbReference type="EC" id="3.4.25.1"/>
    </reaction>
</comment>
<accession>A0A2A2JYC8</accession>
<dbReference type="STRING" id="2018661.A0A2A2JYC8"/>
<reference evidence="13 14" key="1">
    <citation type="journal article" date="2017" name="Curr. Biol.">
        <title>Genome architecture and evolution of a unichromosomal asexual nematode.</title>
        <authorList>
            <person name="Fradin H."/>
            <person name="Zegar C."/>
            <person name="Gutwein M."/>
            <person name="Lucas J."/>
            <person name="Kovtun M."/>
            <person name="Corcoran D."/>
            <person name="Baugh L.R."/>
            <person name="Kiontke K."/>
            <person name="Gunsalus K."/>
            <person name="Fitch D.H."/>
            <person name="Piano F."/>
        </authorList>
    </citation>
    <scope>NUCLEOTIDE SEQUENCE [LARGE SCALE GENOMIC DNA]</scope>
    <source>
        <strain evidence="13">PF1309</strain>
    </source>
</reference>
<comment type="caution">
    <text evidence="13">The sequence shown here is derived from an EMBL/GenBank/DDBJ whole genome shotgun (WGS) entry which is preliminary data.</text>
</comment>
<proteinExistence type="predicted"/>
<evidence type="ECO:0000256" key="1">
    <source>
        <dbReference type="ARBA" id="ARBA00001198"/>
    </source>
</evidence>
<keyword evidence="14" id="KW-1185">Reference proteome</keyword>
<comment type="subunit">
    <text evidence="11">The 26S proteasome consists of a 20S proteasome core and two 19S regulatory subunits. The 20S proteasome core is composed of 28 subunits that are arranged in four stacked rings, resulting in a barrel-shaped structure. The two end rings are each formed by seven alpha subunits, and the two central rings are each formed by seven beta subunits. The catalytic chamber with the active sites is on the inside of the barrel.</text>
</comment>
<dbReference type="EC" id="3.4.25.1" evidence="3"/>
<gene>
    <name evidence="13" type="ORF">WR25_10501</name>
</gene>
<evidence type="ECO:0000256" key="7">
    <source>
        <dbReference type="ARBA" id="ARBA00022801"/>
    </source>
</evidence>
<dbReference type="SUPFAM" id="SSF56235">
    <property type="entry name" value="N-terminal nucleophile aminohydrolases (Ntn hydrolases)"/>
    <property type="match status" value="1"/>
</dbReference>
<dbReference type="InterPro" id="IPR023333">
    <property type="entry name" value="Proteasome_suB-type"/>
</dbReference>
<dbReference type="PANTHER" id="PTHR32194">
    <property type="entry name" value="METALLOPROTEASE TLDD"/>
    <property type="match status" value="1"/>
</dbReference>
<comment type="subcellular location">
    <subcellularLocation>
        <location evidence="2">Nucleus</location>
    </subcellularLocation>
</comment>
<evidence type="ECO:0000256" key="12">
    <source>
        <dbReference type="PIRSR" id="PIRSR600243-1"/>
    </source>
</evidence>
<dbReference type="PANTHER" id="PTHR32194:SF3">
    <property type="entry name" value="PROTEASOME SUBUNIT BETA"/>
    <property type="match status" value="1"/>
</dbReference>
<dbReference type="OrthoDB" id="37597at2759"/>
<dbReference type="InterPro" id="IPR029055">
    <property type="entry name" value="Ntn_hydrolases_N"/>
</dbReference>
<dbReference type="Proteomes" id="UP000218231">
    <property type="component" value="Unassembled WGS sequence"/>
</dbReference>
<dbReference type="Pfam" id="PF00227">
    <property type="entry name" value="Proteasome"/>
    <property type="match status" value="1"/>
</dbReference>
<dbReference type="GO" id="GO:0051603">
    <property type="term" value="P:proteolysis involved in protein catabolic process"/>
    <property type="evidence" value="ECO:0007669"/>
    <property type="project" value="InterPro"/>
</dbReference>
<dbReference type="FunFam" id="3.60.20.10:FF:000051">
    <property type="entry name" value="Proteasome subunit beta"/>
    <property type="match status" value="1"/>
</dbReference>
<keyword evidence="7" id="KW-0378">Hydrolase</keyword>
<dbReference type="AlphaFoldDB" id="A0A2A2JYC8"/>
<evidence type="ECO:0000313" key="14">
    <source>
        <dbReference type="Proteomes" id="UP000218231"/>
    </source>
</evidence>
<keyword evidence="10" id="KW-0539">Nucleus</keyword>
<evidence type="ECO:0000256" key="10">
    <source>
        <dbReference type="ARBA" id="ARBA00023242"/>
    </source>
</evidence>
<evidence type="ECO:0000256" key="4">
    <source>
        <dbReference type="ARBA" id="ARBA00022490"/>
    </source>
</evidence>
<dbReference type="GO" id="GO:0005839">
    <property type="term" value="C:proteasome core complex"/>
    <property type="evidence" value="ECO:0007669"/>
    <property type="project" value="InterPro"/>
</dbReference>
<evidence type="ECO:0000256" key="9">
    <source>
        <dbReference type="ARBA" id="ARBA00023145"/>
    </source>
</evidence>
<keyword evidence="8" id="KW-0647">Proteasome</keyword>
<evidence type="ECO:0000256" key="8">
    <source>
        <dbReference type="ARBA" id="ARBA00022942"/>
    </source>
</evidence>
<evidence type="ECO:0000256" key="2">
    <source>
        <dbReference type="ARBA" id="ARBA00004123"/>
    </source>
</evidence>
<organism evidence="13 14">
    <name type="scientific">Diploscapter pachys</name>
    <dbReference type="NCBI Taxonomy" id="2018661"/>
    <lineage>
        <taxon>Eukaryota</taxon>
        <taxon>Metazoa</taxon>
        <taxon>Ecdysozoa</taxon>
        <taxon>Nematoda</taxon>
        <taxon>Chromadorea</taxon>
        <taxon>Rhabditida</taxon>
        <taxon>Rhabditina</taxon>
        <taxon>Rhabditomorpha</taxon>
        <taxon>Rhabditoidea</taxon>
        <taxon>Rhabditidae</taxon>
        <taxon>Diploscapter</taxon>
    </lineage>
</organism>
<dbReference type="InterPro" id="IPR000243">
    <property type="entry name" value="Pept_T1A_subB"/>
</dbReference>
<dbReference type="Gene3D" id="3.60.20.10">
    <property type="entry name" value="Glutamine Phosphoribosylpyrophosphate, subunit 1, domain 1"/>
    <property type="match status" value="1"/>
</dbReference>
<protein>
    <recommendedName>
        <fullName evidence="3">proteasome endopeptidase complex</fullName>
        <ecNumber evidence="3">3.4.25.1</ecNumber>
    </recommendedName>
</protein>
<keyword evidence="5" id="KW-0645">Protease</keyword>
<keyword evidence="4" id="KW-0963">Cytoplasm</keyword>
<dbReference type="PROSITE" id="PS51476">
    <property type="entry name" value="PROTEASOME_BETA_2"/>
    <property type="match status" value="1"/>
</dbReference>
<evidence type="ECO:0000256" key="11">
    <source>
        <dbReference type="ARBA" id="ARBA00026071"/>
    </source>
</evidence>
<dbReference type="EMBL" id="LIAE01010038">
    <property type="protein sequence ID" value="PAV66776.1"/>
    <property type="molecule type" value="Genomic_DNA"/>
</dbReference>
<dbReference type="InterPro" id="IPR001353">
    <property type="entry name" value="Proteasome_sua/b"/>
</dbReference>